<keyword evidence="2" id="KW-0238">DNA-binding</keyword>
<dbReference type="InterPro" id="IPR002577">
    <property type="entry name" value="HTH_HxlR"/>
</dbReference>
<keyword evidence="3" id="KW-0804">Transcription</keyword>
<keyword evidence="6" id="KW-1185">Reference proteome</keyword>
<proteinExistence type="predicted"/>
<gene>
    <name evidence="5" type="ORF">SAMN05660461_0309</name>
</gene>
<dbReference type="STRING" id="393003.SAMN05660461_0309"/>
<organism evidence="5 6">
    <name type="scientific">Chitinophaga ginsengisegetis</name>
    <dbReference type="NCBI Taxonomy" id="393003"/>
    <lineage>
        <taxon>Bacteria</taxon>
        <taxon>Pseudomonadati</taxon>
        <taxon>Bacteroidota</taxon>
        <taxon>Chitinophagia</taxon>
        <taxon>Chitinophagales</taxon>
        <taxon>Chitinophagaceae</taxon>
        <taxon>Chitinophaga</taxon>
    </lineage>
</organism>
<dbReference type="EMBL" id="FUZZ01000001">
    <property type="protein sequence ID" value="SKC95254.1"/>
    <property type="molecule type" value="Genomic_DNA"/>
</dbReference>
<dbReference type="PROSITE" id="PS51118">
    <property type="entry name" value="HTH_HXLR"/>
    <property type="match status" value="1"/>
</dbReference>
<dbReference type="SUPFAM" id="SSF46785">
    <property type="entry name" value="Winged helix' DNA-binding domain"/>
    <property type="match status" value="1"/>
</dbReference>
<evidence type="ECO:0000313" key="6">
    <source>
        <dbReference type="Proteomes" id="UP000190166"/>
    </source>
</evidence>
<evidence type="ECO:0000313" key="5">
    <source>
        <dbReference type="EMBL" id="SKC95254.1"/>
    </source>
</evidence>
<evidence type="ECO:0000256" key="1">
    <source>
        <dbReference type="ARBA" id="ARBA00023015"/>
    </source>
</evidence>
<evidence type="ECO:0000256" key="2">
    <source>
        <dbReference type="ARBA" id="ARBA00023125"/>
    </source>
</evidence>
<feature type="domain" description="HTH hxlR-type" evidence="4">
    <location>
        <begin position="12"/>
        <end position="110"/>
    </location>
</feature>
<dbReference type="Pfam" id="PF01638">
    <property type="entry name" value="HxlR"/>
    <property type="match status" value="1"/>
</dbReference>
<reference evidence="6" key="1">
    <citation type="submission" date="2017-02" db="EMBL/GenBank/DDBJ databases">
        <authorList>
            <person name="Varghese N."/>
            <person name="Submissions S."/>
        </authorList>
    </citation>
    <scope>NUCLEOTIDE SEQUENCE [LARGE SCALE GENOMIC DNA]</scope>
    <source>
        <strain evidence="6">DSM 18108</strain>
    </source>
</reference>
<dbReference type="AlphaFoldDB" id="A0A1T5N4I9"/>
<sequence length="112" mass="12966">MKQKTFSKYSDCPNKRSKSIIGSRWKPIIIYALRKRKIRFGQLHAIVGDISAKVFAKCLKELEADEIIVRETFTDTPGRVEYSLTPKGVALVPIIVSLLQWEWKHYEMNQPS</sequence>
<dbReference type="GO" id="GO:0003677">
    <property type="term" value="F:DNA binding"/>
    <property type="evidence" value="ECO:0007669"/>
    <property type="project" value="UniProtKB-KW"/>
</dbReference>
<dbReference type="Proteomes" id="UP000190166">
    <property type="component" value="Unassembled WGS sequence"/>
</dbReference>
<dbReference type="InterPro" id="IPR036388">
    <property type="entry name" value="WH-like_DNA-bd_sf"/>
</dbReference>
<name>A0A1T5N4I9_9BACT</name>
<dbReference type="RefSeq" id="WP_079467656.1">
    <property type="nucleotide sequence ID" value="NZ_FUZZ01000001.1"/>
</dbReference>
<dbReference type="PANTHER" id="PTHR33204">
    <property type="entry name" value="TRANSCRIPTIONAL REGULATOR, MARR FAMILY"/>
    <property type="match status" value="1"/>
</dbReference>
<keyword evidence="1" id="KW-0805">Transcription regulation</keyword>
<evidence type="ECO:0000259" key="4">
    <source>
        <dbReference type="PROSITE" id="PS51118"/>
    </source>
</evidence>
<protein>
    <submittedName>
        <fullName evidence="5">Transcriptional regulator, HxlR family</fullName>
    </submittedName>
</protein>
<dbReference type="Gene3D" id="1.10.10.10">
    <property type="entry name" value="Winged helix-like DNA-binding domain superfamily/Winged helix DNA-binding domain"/>
    <property type="match status" value="1"/>
</dbReference>
<evidence type="ECO:0000256" key="3">
    <source>
        <dbReference type="ARBA" id="ARBA00023163"/>
    </source>
</evidence>
<dbReference type="InterPro" id="IPR036390">
    <property type="entry name" value="WH_DNA-bd_sf"/>
</dbReference>
<accession>A0A1T5N4I9</accession>